<dbReference type="EC" id="2.7.11.1" evidence="1"/>
<evidence type="ECO:0000313" key="12">
    <source>
        <dbReference type="Proteomes" id="UP000317982"/>
    </source>
</evidence>
<comment type="catalytic activity">
    <reaction evidence="8">
        <text>L-seryl-[protein] + ATP = O-phospho-L-seryl-[protein] + ADP + H(+)</text>
        <dbReference type="Rhea" id="RHEA:17989"/>
        <dbReference type="Rhea" id="RHEA-COMP:9863"/>
        <dbReference type="Rhea" id="RHEA-COMP:11604"/>
        <dbReference type="ChEBI" id="CHEBI:15378"/>
        <dbReference type="ChEBI" id="CHEBI:29999"/>
        <dbReference type="ChEBI" id="CHEBI:30616"/>
        <dbReference type="ChEBI" id="CHEBI:83421"/>
        <dbReference type="ChEBI" id="CHEBI:456216"/>
        <dbReference type="EC" id="2.7.11.1"/>
    </reaction>
</comment>
<dbReference type="Pfam" id="PF00069">
    <property type="entry name" value="Pkinase"/>
    <property type="match status" value="1"/>
</dbReference>
<dbReference type="InterPro" id="IPR031634">
    <property type="entry name" value="PknG_rubred"/>
</dbReference>
<dbReference type="Gene3D" id="1.10.510.10">
    <property type="entry name" value="Transferase(Phosphotransferase) domain 1"/>
    <property type="match status" value="1"/>
</dbReference>
<feature type="compositionally biased region" description="Gly residues" evidence="9">
    <location>
        <begin position="58"/>
        <end position="67"/>
    </location>
</feature>
<evidence type="ECO:0000256" key="9">
    <source>
        <dbReference type="SAM" id="MobiDB-lite"/>
    </source>
</evidence>
<keyword evidence="2" id="KW-0723">Serine/threonine-protein kinase</keyword>
<feature type="compositionally biased region" description="Polar residues" evidence="9">
    <location>
        <begin position="35"/>
        <end position="49"/>
    </location>
</feature>
<dbReference type="Gene3D" id="3.30.200.20">
    <property type="entry name" value="Phosphorylase Kinase, domain 1"/>
    <property type="match status" value="1"/>
</dbReference>
<feature type="domain" description="Protein kinase" evidence="10">
    <location>
        <begin position="140"/>
        <end position="423"/>
    </location>
</feature>
<evidence type="ECO:0000256" key="6">
    <source>
        <dbReference type="ARBA" id="ARBA00022840"/>
    </source>
</evidence>
<keyword evidence="12" id="KW-1185">Reference proteome</keyword>
<dbReference type="Pfam" id="PF16919">
    <property type="entry name" value="PknG_rubred"/>
    <property type="match status" value="1"/>
</dbReference>
<keyword evidence="5 11" id="KW-0418">Kinase</keyword>
<dbReference type="InParanoid" id="A0A545AH51"/>
<evidence type="ECO:0000313" key="11">
    <source>
        <dbReference type="EMBL" id="TQS40644.1"/>
    </source>
</evidence>
<dbReference type="CDD" id="cd14014">
    <property type="entry name" value="STKc_PknB_like"/>
    <property type="match status" value="1"/>
</dbReference>
<dbReference type="FunCoup" id="A0A545AH51">
    <property type="interactions" value="3"/>
</dbReference>
<organism evidence="11 12">
    <name type="scientific">Cryptosporangium phraense</name>
    <dbReference type="NCBI Taxonomy" id="2593070"/>
    <lineage>
        <taxon>Bacteria</taxon>
        <taxon>Bacillati</taxon>
        <taxon>Actinomycetota</taxon>
        <taxon>Actinomycetes</taxon>
        <taxon>Cryptosporangiales</taxon>
        <taxon>Cryptosporangiaceae</taxon>
        <taxon>Cryptosporangium</taxon>
    </lineage>
</organism>
<dbReference type="PANTHER" id="PTHR24363:SF0">
    <property type="entry name" value="SERINE_THREONINE KINASE LIKE DOMAIN CONTAINING 1"/>
    <property type="match status" value="1"/>
</dbReference>
<dbReference type="FunFam" id="1.10.510.10:FF:000306">
    <property type="entry name" value="Serine/threonine protein kinase"/>
    <property type="match status" value="1"/>
</dbReference>
<evidence type="ECO:0000256" key="2">
    <source>
        <dbReference type="ARBA" id="ARBA00022527"/>
    </source>
</evidence>
<dbReference type="Proteomes" id="UP000317982">
    <property type="component" value="Unassembled WGS sequence"/>
</dbReference>
<gene>
    <name evidence="11" type="ORF">FL583_33505</name>
</gene>
<protein>
    <recommendedName>
        <fullName evidence="1">non-specific serine/threonine protein kinase</fullName>
        <ecNumber evidence="1">2.7.11.1</ecNumber>
    </recommendedName>
</protein>
<dbReference type="PROSITE" id="PS50011">
    <property type="entry name" value="PROTEIN_KINASE_DOM"/>
    <property type="match status" value="1"/>
</dbReference>
<evidence type="ECO:0000256" key="5">
    <source>
        <dbReference type="ARBA" id="ARBA00022777"/>
    </source>
</evidence>
<keyword evidence="3" id="KW-0808">Transferase</keyword>
<keyword evidence="6" id="KW-0067">ATP-binding</keyword>
<dbReference type="Gene3D" id="1.25.40.10">
    <property type="entry name" value="Tetratricopeptide repeat domain"/>
    <property type="match status" value="1"/>
</dbReference>
<dbReference type="InterPro" id="IPR000719">
    <property type="entry name" value="Prot_kinase_dom"/>
</dbReference>
<evidence type="ECO:0000256" key="7">
    <source>
        <dbReference type="ARBA" id="ARBA00047899"/>
    </source>
</evidence>
<dbReference type="PANTHER" id="PTHR24363">
    <property type="entry name" value="SERINE/THREONINE PROTEIN KINASE"/>
    <property type="match status" value="1"/>
</dbReference>
<feature type="region of interest" description="Disordered" evidence="9">
    <location>
        <begin position="21"/>
        <end position="94"/>
    </location>
</feature>
<dbReference type="SMART" id="SM00220">
    <property type="entry name" value="S_TKc"/>
    <property type="match status" value="1"/>
</dbReference>
<dbReference type="Pfam" id="PF16918">
    <property type="entry name" value="PknG_TPR"/>
    <property type="match status" value="1"/>
</dbReference>
<name>A0A545AH51_9ACTN</name>
<evidence type="ECO:0000256" key="4">
    <source>
        <dbReference type="ARBA" id="ARBA00022741"/>
    </source>
</evidence>
<evidence type="ECO:0000256" key="3">
    <source>
        <dbReference type="ARBA" id="ARBA00022679"/>
    </source>
</evidence>
<comment type="catalytic activity">
    <reaction evidence="7">
        <text>L-threonyl-[protein] + ATP = O-phospho-L-threonyl-[protein] + ADP + H(+)</text>
        <dbReference type="Rhea" id="RHEA:46608"/>
        <dbReference type="Rhea" id="RHEA-COMP:11060"/>
        <dbReference type="Rhea" id="RHEA-COMP:11605"/>
        <dbReference type="ChEBI" id="CHEBI:15378"/>
        <dbReference type="ChEBI" id="CHEBI:30013"/>
        <dbReference type="ChEBI" id="CHEBI:30616"/>
        <dbReference type="ChEBI" id="CHEBI:61977"/>
        <dbReference type="ChEBI" id="CHEBI:456216"/>
        <dbReference type="EC" id="2.7.11.1"/>
    </reaction>
</comment>
<dbReference type="SUPFAM" id="SSF56112">
    <property type="entry name" value="Protein kinase-like (PK-like)"/>
    <property type="match status" value="1"/>
</dbReference>
<dbReference type="GO" id="GO:0005524">
    <property type="term" value="F:ATP binding"/>
    <property type="evidence" value="ECO:0007669"/>
    <property type="project" value="UniProtKB-KW"/>
</dbReference>
<dbReference type="GO" id="GO:0004674">
    <property type="term" value="F:protein serine/threonine kinase activity"/>
    <property type="evidence" value="ECO:0007669"/>
    <property type="project" value="UniProtKB-KW"/>
</dbReference>
<comment type="caution">
    <text evidence="11">The sequence shown here is derived from an EMBL/GenBank/DDBJ whole genome shotgun (WGS) entry which is preliminary data.</text>
</comment>
<keyword evidence="4" id="KW-0547">Nucleotide-binding</keyword>
<dbReference type="SUPFAM" id="SSF48452">
    <property type="entry name" value="TPR-like"/>
    <property type="match status" value="1"/>
</dbReference>
<evidence type="ECO:0000256" key="1">
    <source>
        <dbReference type="ARBA" id="ARBA00012513"/>
    </source>
</evidence>
<dbReference type="InterPro" id="IPR011990">
    <property type="entry name" value="TPR-like_helical_dom_sf"/>
</dbReference>
<accession>A0A545AH51</accession>
<dbReference type="RefSeq" id="WP_142708905.1">
    <property type="nucleotide sequence ID" value="NZ_VIRS01000036.1"/>
</dbReference>
<sequence length="725" mass="76534">MSGSCIRPGCTGSYDPDGYCDDCGRKAPASPPSPTNDDGPSSSGTSSIETGDRSTRGTGPGRLGGGMVDLPRVPPPDPAGAVLADPQVPENSRHCGKCGAEVGRSRNGKPGRVEGFCPKCRTPFSFVPSLTPGTLVSGRYEVLGCLAYGGLGWIYLARDKNVGDDVSDRWVVLKGLINSGDPDAMEAAVSERRYLVTVDHPSIVKIHDFAKRRDRKLGADVGYIVMEYVGGRSLRDLRVDPPRPLPLAQVLAYGLAVLPAFGYLHDRGLLYCDFKPDNVIHTDDRLTIVDLGAVRRIDDHVSAGWETPGYSAPEVGTAGASVTSDLYTVARTMAVLSLEFAEFSTTYRYRLPSPAQHPVLADNESYHRLLLRATHTDVARRFESAADLADQLVGVLRQVLSAADGTPRPAASTRFAGEGAAFAPSTGRGVLDGPSIAAALPVPQVDPADPGTTFLLATRERGAAELTEAVRSAPADSVEVPIALARAHLREGDPAAARAVLDALAAVAPLDWRIPWYRGLAALIDERPGEALAAFDDVYGALPGELAPQLAMAVAAEWAGETEAALGRYQRVWNCDHAYVGAAFGLARLLLAGRNPGGAIGVLESVPSSSAQHSAAQVAALRARLAGPGSAQMFRDVSDRVQGLPLDDGPRARLSVEILDAALGWVSGNGAGHGTEHVLGHPLTERGLRLGLEQVYRALAKAAPTVDERITLVDRANAVRPRTLV</sequence>
<evidence type="ECO:0000259" key="10">
    <source>
        <dbReference type="PROSITE" id="PS50011"/>
    </source>
</evidence>
<dbReference type="InterPro" id="IPR031636">
    <property type="entry name" value="PknG_TPR"/>
</dbReference>
<dbReference type="OrthoDB" id="137117at2"/>
<proteinExistence type="predicted"/>
<dbReference type="AlphaFoldDB" id="A0A545AH51"/>
<dbReference type="InterPro" id="IPR011009">
    <property type="entry name" value="Kinase-like_dom_sf"/>
</dbReference>
<reference evidence="11 12" key="1">
    <citation type="submission" date="2019-07" db="EMBL/GenBank/DDBJ databases">
        <title>Cryptosporangium phraense sp. nov., isolated from plant litter.</title>
        <authorList>
            <person name="Suriyachadkun C."/>
        </authorList>
    </citation>
    <scope>NUCLEOTIDE SEQUENCE [LARGE SCALE GENOMIC DNA]</scope>
    <source>
        <strain evidence="11 12">A-T 5661</strain>
    </source>
</reference>
<evidence type="ECO:0000256" key="8">
    <source>
        <dbReference type="ARBA" id="ARBA00048679"/>
    </source>
</evidence>
<dbReference type="EMBL" id="VIRS01000036">
    <property type="protein sequence ID" value="TQS40644.1"/>
    <property type="molecule type" value="Genomic_DNA"/>
</dbReference>